<evidence type="ECO:0000259" key="3">
    <source>
        <dbReference type="Pfam" id="PF09090"/>
    </source>
</evidence>
<dbReference type="EMBL" id="JADGKB010000068">
    <property type="protein sequence ID" value="KAJ3255331.1"/>
    <property type="molecule type" value="Genomic_DNA"/>
</dbReference>
<dbReference type="InterPro" id="IPR027159">
    <property type="entry name" value="CBP80"/>
</dbReference>
<evidence type="ECO:0000256" key="1">
    <source>
        <dbReference type="SAM" id="Coils"/>
    </source>
</evidence>
<dbReference type="GO" id="GO:0005634">
    <property type="term" value="C:nucleus"/>
    <property type="evidence" value="ECO:0007669"/>
    <property type="project" value="TreeGrafter"/>
</dbReference>
<dbReference type="Pfam" id="PF09090">
    <property type="entry name" value="MIF4G_like_2"/>
    <property type="match status" value="1"/>
</dbReference>
<organism evidence="4 5">
    <name type="scientific">Boothiomyces macroporosus</name>
    <dbReference type="NCBI Taxonomy" id="261099"/>
    <lineage>
        <taxon>Eukaryota</taxon>
        <taxon>Fungi</taxon>
        <taxon>Fungi incertae sedis</taxon>
        <taxon>Chytridiomycota</taxon>
        <taxon>Chytridiomycota incertae sedis</taxon>
        <taxon>Chytridiomycetes</taxon>
        <taxon>Rhizophydiales</taxon>
        <taxon>Terramycetaceae</taxon>
        <taxon>Boothiomyces</taxon>
    </lineage>
</organism>
<accession>A0AAD5UHQ3</accession>
<dbReference type="GO" id="GO:0005846">
    <property type="term" value="C:nuclear cap binding complex"/>
    <property type="evidence" value="ECO:0007669"/>
    <property type="project" value="InterPro"/>
</dbReference>
<dbReference type="InterPro" id="IPR015172">
    <property type="entry name" value="MIF4G-like_typ-1"/>
</dbReference>
<feature type="domain" description="MIF4G-like type 2" evidence="3">
    <location>
        <begin position="492"/>
        <end position="734"/>
    </location>
</feature>
<feature type="coiled-coil region" evidence="1">
    <location>
        <begin position="643"/>
        <end position="689"/>
    </location>
</feature>
<dbReference type="Proteomes" id="UP001210925">
    <property type="component" value="Unassembled WGS sequence"/>
</dbReference>
<dbReference type="Pfam" id="PF09088">
    <property type="entry name" value="MIF4G_like"/>
    <property type="match status" value="1"/>
</dbReference>
<reference evidence="4" key="1">
    <citation type="submission" date="2020-05" db="EMBL/GenBank/DDBJ databases">
        <title>Phylogenomic resolution of chytrid fungi.</title>
        <authorList>
            <person name="Stajich J.E."/>
            <person name="Amses K."/>
            <person name="Simmons R."/>
            <person name="Seto K."/>
            <person name="Myers J."/>
            <person name="Bonds A."/>
            <person name="Quandt C.A."/>
            <person name="Barry K."/>
            <person name="Liu P."/>
            <person name="Grigoriev I."/>
            <person name="Longcore J.E."/>
            <person name="James T.Y."/>
        </authorList>
    </citation>
    <scope>NUCLEOTIDE SEQUENCE</scope>
    <source>
        <strain evidence="4">PLAUS21</strain>
    </source>
</reference>
<dbReference type="AlphaFoldDB" id="A0AAD5UHQ3"/>
<evidence type="ECO:0000313" key="4">
    <source>
        <dbReference type="EMBL" id="KAJ3255331.1"/>
    </source>
</evidence>
<dbReference type="PANTHER" id="PTHR12412">
    <property type="entry name" value="CAP BINDING PROTEIN"/>
    <property type="match status" value="1"/>
</dbReference>
<evidence type="ECO:0000313" key="5">
    <source>
        <dbReference type="Proteomes" id="UP001210925"/>
    </source>
</evidence>
<proteinExistence type="predicted"/>
<dbReference type="GO" id="GO:0000339">
    <property type="term" value="F:RNA cap binding"/>
    <property type="evidence" value="ECO:0007669"/>
    <property type="project" value="InterPro"/>
</dbReference>
<dbReference type="PANTHER" id="PTHR12412:SF2">
    <property type="entry name" value="NUCLEAR CAP-BINDING PROTEIN SUBUNIT 1"/>
    <property type="match status" value="1"/>
</dbReference>
<name>A0AAD5UHQ3_9FUNG</name>
<comment type="caution">
    <text evidence="4">The sequence shown here is derived from an EMBL/GenBank/DDBJ whole genome shotgun (WGS) entry which is preliminary data.</text>
</comment>
<dbReference type="GO" id="GO:0000184">
    <property type="term" value="P:nuclear-transcribed mRNA catabolic process, nonsense-mediated decay"/>
    <property type="evidence" value="ECO:0007669"/>
    <property type="project" value="TreeGrafter"/>
</dbReference>
<sequence length="773" mass="89296">MKHLEHLADLLEKEYESRDIFIKSWKTCLPISFNISLYGTLTGILNARNFDIGQDMIVAAAELLNAGLESSSFRQIKLVIRYFSECVNAGVILPGQLIGLFDTFLAVASEINVNQERADAFVYVVMAAIPWAAVQLRDRNLMELERIMGEIGIYMTTRAENAVSTGIKAANNALLVYRDCVGGEPYESMDKLALLWEQTMNLKNSNWETPILPNYNQQFAEANSRQIPHDIPVITIPSSVTQVKFLYQSKFWIFDDGVNIAGNKKICNLPSTTQLSRHILEDSIIDIIRMFSLNHKECAFILLNTEQYFNTSYIEQQAIQVYEAVIEAIFQEMFRLPKCHERFVYYSTLIIDLCKESLDKIPSVLGRSIKLLFARLDSENGIGGMDVECIKRFSDFFARHLSNFGYSWKWSEWFSLIYIREYVLDADPTCGKFVFVRETLQNCVRLAYYDRIKNSIPESFELHGQIFSTSAPSFLFSFQESDIVADDNLFDLVRELNSKISHRDDTALIEEVLTSIDKYISQSSGNFSERFIGKTSYENAHEAFLQCIMYQGSKSFSHLLDVVERYLPLLQKINEDEERQLLTTRVTQAFWEKNPQFLEIILTKLVNYKIIEAKAIITWLLSSENLEKNCTKFFVWNILSTTLNKLTVRVEQITIRLEKQRHQTDEMMNDDVVESAASLEAALEAAQKERKDTFILCMQKFVEVLSAITPEDAVYWRWVSGFFRQMTREFQVEIDKLKFTIDGIVFGSVTDERILTIWNEAKYVYELHGEDIF</sequence>
<feature type="domain" description="MIF4G-like type 1" evidence="2">
    <location>
        <begin position="270"/>
        <end position="458"/>
    </location>
</feature>
<gene>
    <name evidence="4" type="primary">NCBP1</name>
    <name evidence="4" type="ORF">HK103_006354</name>
</gene>
<dbReference type="GO" id="GO:0006406">
    <property type="term" value="P:mRNA export from nucleus"/>
    <property type="evidence" value="ECO:0007669"/>
    <property type="project" value="InterPro"/>
</dbReference>
<dbReference type="GO" id="GO:0003729">
    <property type="term" value="F:mRNA binding"/>
    <property type="evidence" value="ECO:0007669"/>
    <property type="project" value="TreeGrafter"/>
</dbReference>
<dbReference type="Gene3D" id="1.25.40.180">
    <property type="match status" value="3"/>
</dbReference>
<dbReference type="InterPro" id="IPR015174">
    <property type="entry name" value="MIF4G-like_typ-2"/>
</dbReference>
<keyword evidence="1" id="KW-0175">Coiled coil</keyword>
<dbReference type="InterPro" id="IPR016024">
    <property type="entry name" value="ARM-type_fold"/>
</dbReference>
<keyword evidence="5" id="KW-1185">Reference proteome</keyword>
<dbReference type="SUPFAM" id="SSF48371">
    <property type="entry name" value="ARM repeat"/>
    <property type="match status" value="3"/>
</dbReference>
<evidence type="ECO:0000259" key="2">
    <source>
        <dbReference type="Pfam" id="PF09088"/>
    </source>
</evidence>
<protein>
    <submittedName>
        <fullName evidence="4">Nuclear cap-binding protein subunit 1</fullName>
    </submittedName>
</protein>